<name>A0A9E7V2M8_9CAUD</name>
<proteinExistence type="predicted"/>
<protein>
    <submittedName>
        <fullName evidence="1">DNA methyltransferase</fullName>
    </submittedName>
</protein>
<dbReference type="GO" id="GO:0008168">
    <property type="term" value="F:methyltransferase activity"/>
    <property type="evidence" value="ECO:0007669"/>
    <property type="project" value="UniProtKB-KW"/>
</dbReference>
<dbReference type="Proteomes" id="UP001156221">
    <property type="component" value="Segment"/>
</dbReference>
<keyword evidence="1" id="KW-0489">Methyltransferase</keyword>
<evidence type="ECO:0000313" key="1">
    <source>
        <dbReference type="EMBL" id="UYM26622.1"/>
    </source>
</evidence>
<reference evidence="1" key="1">
    <citation type="submission" date="2022-10" db="EMBL/GenBank/DDBJ databases">
        <authorList>
            <person name="Shreffler J."/>
            <person name="Spring A.M."/>
            <person name="Klyczek K."/>
            <person name="Garlena R.A."/>
            <person name="Russell D.A."/>
            <person name="Pope W.H."/>
            <person name="Jacobs-Sera D."/>
            <person name="Hatfull G.F."/>
        </authorList>
    </citation>
    <scope>NUCLEOTIDE SEQUENCE</scope>
</reference>
<organism evidence="1 2">
    <name type="scientific">Arthrobacter phage Bauer</name>
    <dbReference type="NCBI Taxonomy" id="2985648"/>
    <lineage>
        <taxon>Viruses</taxon>
        <taxon>Duplodnaviria</taxon>
        <taxon>Heunggongvirae</taxon>
        <taxon>Uroviricota</taxon>
        <taxon>Caudoviricetes</taxon>
        <taxon>Bauervirus</taxon>
        <taxon>Bauervirus bauer</taxon>
    </lineage>
</organism>
<keyword evidence="1" id="KW-0808">Transferase</keyword>
<accession>A0A9E7V2M8</accession>
<keyword evidence="2" id="KW-1185">Reference proteome</keyword>
<dbReference type="GO" id="GO:0032259">
    <property type="term" value="P:methylation"/>
    <property type="evidence" value="ECO:0007669"/>
    <property type="project" value="UniProtKB-KW"/>
</dbReference>
<gene>
    <name evidence="1" type="primary">73</name>
    <name evidence="1" type="ORF">SEA_BAUER_73</name>
</gene>
<dbReference type="EMBL" id="OP580516">
    <property type="protein sequence ID" value="UYM26622.1"/>
    <property type="molecule type" value="Genomic_DNA"/>
</dbReference>
<dbReference type="GeneID" id="80034737"/>
<sequence length="229" mass="25911">MKNIVISLCDLTGNAVQPWVEAGYHAFLVDPQHGTTRTEGRVTKFAGTIEEALPEICRLILSGRVAFVMGWPPCTDLAVSGARWFQRKMTDPTFSEYRGPNMWIDAMRIVEQCRMVGELSGAPYFIENPKTRISTLWRKPDYKFDPWHFTVWEPEDNYTKDTWLWVGGGFIMPQPAVDPTLGEPDKKFIHHASPTKIKGERGNKRSVTPMGFARAVFAANHRPALEVAS</sequence>
<evidence type="ECO:0000313" key="2">
    <source>
        <dbReference type="Proteomes" id="UP001156221"/>
    </source>
</evidence>
<dbReference type="KEGG" id="vg:80034737"/>
<dbReference type="RefSeq" id="YP_010761366.1">
    <property type="nucleotide sequence ID" value="NC_073594.1"/>
</dbReference>